<keyword evidence="11" id="KW-0324">Glycolysis</keyword>
<dbReference type="GO" id="GO:0003872">
    <property type="term" value="F:6-phosphofructokinase activity"/>
    <property type="evidence" value="ECO:0007669"/>
    <property type="project" value="UniProtKB-EC"/>
</dbReference>
<evidence type="ECO:0000256" key="3">
    <source>
        <dbReference type="ARBA" id="ARBA00022490"/>
    </source>
</evidence>
<accession>Q4SNL3</accession>
<evidence type="ECO:0000256" key="9">
    <source>
        <dbReference type="ARBA" id="ARBA00022840"/>
    </source>
</evidence>
<comment type="pathway">
    <text evidence="2">Carbohydrate degradation; glycolysis; D-glyceraldehyde 3-phosphate and glycerone phosphate from D-glucose: step 3/4.</text>
</comment>
<feature type="domain" description="Phosphofructokinase" evidence="14">
    <location>
        <begin position="510"/>
        <end position="561"/>
    </location>
</feature>
<feature type="region of interest" description="Disordered" evidence="13">
    <location>
        <begin position="850"/>
        <end position="872"/>
    </location>
</feature>
<evidence type="ECO:0000256" key="13">
    <source>
        <dbReference type="SAM" id="MobiDB-lite"/>
    </source>
</evidence>
<dbReference type="NCBIfam" id="TIGR02478">
    <property type="entry name" value="6PF1K_euk"/>
    <property type="match status" value="1"/>
</dbReference>
<feature type="domain" description="Phosphofructokinase" evidence="14">
    <location>
        <begin position="55"/>
        <end position="349"/>
    </location>
</feature>
<dbReference type="UniPathway" id="UPA00109">
    <property type="reaction ID" value="UER00182"/>
</dbReference>
<keyword evidence="4" id="KW-0021">Allosteric enzyme</keyword>
<dbReference type="KEGG" id="tng:GSTEN00015248G001"/>
<dbReference type="GO" id="GO:0006002">
    <property type="term" value="P:fructose 6-phosphate metabolic process"/>
    <property type="evidence" value="ECO:0007669"/>
    <property type="project" value="InterPro"/>
</dbReference>
<feature type="non-terminal residue" evidence="15">
    <location>
        <position position="872"/>
    </location>
</feature>
<dbReference type="InterPro" id="IPR035966">
    <property type="entry name" value="PKF_sf"/>
</dbReference>
<dbReference type="InterPro" id="IPR022953">
    <property type="entry name" value="ATP_PFK"/>
</dbReference>
<comment type="caution">
    <text evidence="15">The sequence shown here is derived from an EMBL/GenBank/DDBJ whole genome shotgun (WGS) entry which is preliminary data.</text>
</comment>
<reference evidence="15" key="1">
    <citation type="journal article" date="2004" name="Nature">
        <title>Genome duplication in the teleost fish Tetraodon nigroviridis reveals the early vertebrate proto-karyotype.</title>
        <authorList>
            <person name="Jaillon O."/>
            <person name="Aury J.-M."/>
            <person name="Brunet F."/>
            <person name="Petit J.-L."/>
            <person name="Stange-Thomann N."/>
            <person name="Mauceli E."/>
            <person name="Bouneau L."/>
            <person name="Fischer C."/>
            <person name="Ozouf-Costaz C."/>
            <person name="Bernot A."/>
            <person name="Nicaud S."/>
            <person name="Jaffe D."/>
            <person name="Fisher S."/>
            <person name="Lutfalla G."/>
            <person name="Dossat C."/>
            <person name="Segurens B."/>
            <person name="Dasilva C."/>
            <person name="Salanoubat M."/>
            <person name="Levy M."/>
            <person name="Boudet N."/>
            <person name="Castellano S."/>
            <person name="Anthouard V."/>
            <person name="Jubin C."/>
            <person name="Castelli V."/>
            <person name="Katinka M."/>
            <person name="Vacherie B."/>
            <person name="Biemont C."/>
            <person name="Skalli Z."/>
            <person name="Cattolico L."/>
            <person name="Poulain J."/>
            <person name="De Berardinis V."/>
            <person name="Cruaud C."/>
            <person name="Duprat S."/>
            <person name="Brottier P."/>
            <person name="Coutanceau J.-P."/>
            <person name="Gouzy J."/>
            <person name="Parra G."/>
            <person name="Lardier G."/>
            <person name="Chapple C."/>
            <person name="McKernan K.J."/>
            <person name="McEwan P."/>
            <person name="Bosak S."/>
            <person name="Kellis M."/>
            <person name="Volff J.-N."/>
            <person name="Guigo R."/>
            <person name="Zody M.C."/>
            <person name="Mesirov J."/>
            <person name="Lindblad-Toh K."/>
            <person name="Birren B."/>
            <person name="Nusbaum C."/>
            <person name="Kahn D."/>
            <person name="Robinson-Rechavi M."/>
            <person name="Laudet V."/>
            <person name="Schachter V."/>
            <person name="Quetier F."/>
            <person name="Saurin W."/>
            <person name="Scarpelli C."/>
            <person name="Wincker P."/>
            <person name="Lander E.S."/>
            <person name="Weissenbach J."/>
            <person name="Roest Crollius H."/>
        </authorList>
    </citation>
    <scope>NUCLEOTIDE SEQUENCE [LARGE SCALE GENOMIC DNA]</scope>
</reference>
<proteinExistence type="predicted"/>
<dbReference type="GO" id="GO:0016020">
    <property type="term" value="C:membrane"/>
    <property type="evidence" value="ECO:0007669"/>
    <property type="project" value="TreeGrafter"/>
</dbReference>
<dbReference type="GO" id="GO:0042802">
    <property type="term" value="F:identical protein binding"/>
    <property type="evidence" value="ECO:0007669"/>
    <property type="project" value="TreeGrafter"/>
</dbReference>
<dbReference type="FunFam" id="3.40.50.450:FF:000064">
    <property type="entry name" value="Phosphofructokinase, platelet b"/>
    <property type="match status" value="1"/>
</dbReference>
<dbReference type="PIRSF" id="PIRSF000533">
    <property type="entry name" value="ATP_PFK_euk"/>
    <property type="match status" value="1"/>
</dbReference>
<dbReference type="GO" id="GO:0005524">
    <property type="term" value="F:ATP binding"/>
    <property type="evidence" value="ECO:0007669"/>
    <property type="project" value="UniProtKB-KW"/>
</dbReference>
<dbReference type="GO" id="GO:0016208">
    <property type="term" value="F:AMP binding"/>
    <property type="evidence" value="ECO:0007669"/>
    <property type="project" value="TreeGrafter"/>
</dbReference>
<keyword evidence="7" id="KW-0547">Nucleotide-binding</keyword>
<comment type="catalytic activity">
    <reaction evidence="12">
        <text>beta-D-fructose 6-phosphate + ATP = beta-D-fructose 1,6-bisphosphate + ADP + H(+)</text>
        <dbReference type="Rhea" id="RHEA:16109"/>
        <dbReference type="ChEBI" id="CHEBI:15378"/>
        <dbReference type="ChEBI" id="CHEBI:30616"/>
        <dbReference type="ChEBI" id="CHEBI:32966"/>
        <dbReference type="ChEBI" id="CHEBI:57634"/>
        <dbReference type="ChEBI" id="CHEBI:456216"/>
        <dbReference type="EC" id="2.7.1.11"/>
    </reaction>
</comment>
<dbReference type="FunFam" id="3.40.50.450:FF:000043">
    <property type="entry name" value="ATP-dependent 6-phosphofructokinase, platelet type"/>
    <property type="match status" value="1"/>
</dbReference>
<evidence type="ECO:0000256" key="6">
    <source>
        <dbReference type="ARBA" id="ARBA00022723"/>
    </source>
</evidence>
<gene>
    <name evidence="15" type="ORF">GSTENG00015248001</name>
</gene>
<keyword evidence="6" id="KW-0479">Metal-binding</keyword>
<feature type="domain" description="Phosphofructokinase" evidence="14">
    <location>
        <begin position="599"/>
        <end position="785"/>
    </location>
</feature>
<evidence type="ECO:0000256" key="7">
    <source>
        <dbReference type="ARBA" id="ARBA00022741"/>
    </source>
</evidence>
<dbReference type="GO" id="GO:0046872">
    <property type="term" value="F:metal ion binding"/>
    <property type="evidence" value="ECO:0007669"/>
    <property type="project" value="UniProtKB-KW"/>
</dbReference>
<dbReference type="GO" id="GO:0005945">
    <property type="term" value="C:6-phosphofructokinase complex"/>
    <property type="evidence" value="ECO:0007669"/>
    <property type="project" value="TreeGrafter"/>
</dbReference>
<feature type="domain" description="Phosphofructokinase" evidence="14">
    <location>
        <begin position="429"/>
        <end position="499"/>
    </location>
</feature>
<keyword evidence="9" id="KW-0067">ATP-binding</keyword>
<protein>
    <submittedName>
        <fullName evidence="15">(spotted green pufferfish) hypothetical protein</fullName>
    </submittedName>
</protein>
<dbReference type="FunFam" id="3.40.50.460:FF:000001">
    <property type="entry name" value="ATP-dependent 6-phosphofructokinase"/>
    <property type="match status" value="1"/>
</dbReference>
<evidence type="ECO:0000256" key="11">
    <source>
        <dbReference type="ARBA" id="ARBA00023152"/>
    </source>
</evidence>
<organism evidence="15">
    <name type="scientific">Tetraodon nigroviridis</name>
    <name type="common">Spotted green pufferfish</name>
    <name type="synonym">Chelonodon nigroviridis</name>
    <dbReference type="NCBI Taxonomy" id="99883"/>
    <lineage>
        <taxon>Eukaryota</taxon>
        <taxon>Metazoa</taxon>
        <taxon>Chordata</taxon>
        <taxon>Craniata</taxon>
        <taxon>Vertebrata</taxon>
        <taxon>Euteleostomi</taxon>
        <taxon>Actinopterygii</taxon>
        <taxon>Neopterygii</taxon>
        <taxon>Teleostei</taxon>
        <taxon>Neoteleostei</taxon>
        <taxon>Acanthomorphata</taxon>
        <taxon>Eupercaria</taxon>
        <taxon>Tetraodontiformes</taxon>
        <taxon>Tetradontoidea</taxon>
        <taxon>Tetraodontidae</taxon>
        <taxon>Tetraodon</taxon>
    </lineage>
</organism>
<dbReference type="InterPro" id="IPR015912">
    <property type="entry name" value="Phosphofructokinase_CS"/>
</dbReference>
<dbReference type="SUPFAM" id="SSF53784">
    <property type="entry name" value="Phosphofructokinase"/>
    <property type="match status" value="3"/>
</dbReference>
<keyword evidence="8" id="KW-0418">Kinase</keyword>
<dbReference type="Pfam" id="PF00365">
    <property type="entry name" value="PFK"/>
    <property type="match status" value="4"/>
</dbReference>
<dbReference type="Gene3D" id="3.40.50.460">
    <property type="entry name" value="Phosphofructokinase domain"/>
    <property type="match status" value="2"/>
</dbReference>
<dbReference type="PANTHER" id="PTHR13697:SF53">
    <property type="entry name" value="ATP-DEPENDENT 6-PHOSPHOFRUCTOKINASE"/>
    <property type="match status" value="1"/>
</dbReference>
<dbReference type="InterPro" id="IPR009161">
    <property type="entry name" value="6-Pfructokinase_euk"/>
</dbReference>
<dbReference type="PRINTS" id="PR00476">
    <property type="entry name" value="PHFRCTKINASE"/>
</dbReference>
<dbReference type="Gene3D" id="3.40.50.450">
    <property type="match status" value="3"/>
</dbReference>
<reference evidence="15" key="2">
    <citation type="submission" date="2004-02" db="EMBL/GenBank/DDBJ databases">
        <authorList>
            <consortium name="Genoscope"/>
            <consortium name="Whitehead Institute Centre for Genome Research"/>
        </authorList>
    </citation>
    <scope>NUCLEOTIDE SEQUENCE</scope>
</reference>
<evidence type="ECO:0000313" key="15">
    <source>
        <dbReference type="EMBL" id="CAF97769.1"/>
    </source>
</evidence>
<dbReference type="GO" id="GO:0061621">
    <property type="term" value="P:canonical glycolysis"/>
    <property type="evidence" value="ECO:0007669"/>
    <property type="project" value="TreeGrafter"/>
</dbReference>
<evidence type="ECO:0000256" key="12">
    <source>
        <dbReference type="ARBA" id="ARBA00048070"/>
    </source>
</evidence>
<sequence>RKFFENLSGAGKSIAVLTSGGDAQVQAFRWCSGAETSVNPFSSSNQPALLPRLACMNGAVRAVVRMGIYVGAKVYFIHEGYQGMVDGGNNIKEAKWESVSSMLQVGGTVIGSARCKEFRTREGRLKAAHNLVQRSITNLCVIGGDGSLTGANLFREEWSGLLDELLRTGLINEKEAQSNSELHIVGMVGSIDNDFCGTDMTIGTDSALHRIIEVVDAIMTTAQSHQRTFVLEVMGRHCGYLALVSALACGADWVFIPEMPPSDGWEDSMCQKLSENRAERKRLNIIIVAEGAIDCHNKAITPDYIKDLVVSRLGFDTRVTILGHVQRGGTPSAFDRILASRMGVEAVLALLEASATTPACVVSLVGNQAVRLPLMECVQMTQEVQKAMDEKKFEEAVRLRGRSFENNLVTYRLLSFRKTDSELPSSSFNVAVLNVGAPAAGMNAAVRSAVRVGIAEGHRMFAVNDGFEGLSKGQIKEIKWGDVGGWTGQGGSLLGTKRLLMLLPPFITSAFMGLLELSAARDRYNEFCVPMVMVPATVSNNVPGSDLSIGSDTALNAITDRKYRFPNKLSRERLHLMVEACRPQRLLSHQQKRSPCQQAFESLLQLYEARAHHEELCIPMCMLPATISNNVPGTDLSLGADTALNAIVETCDRIKQSASGTKRRVFIIETMGGYCGYLATVGGLAAGADTVYIHEEPFDIRDLQANVEHLTEKMKTSIQRGLVLRNENCNENFTTDFIYQLYSEEGRGVFDCRKNILGHMQQGGAPSPFDRNFSTKIAAKAVQWISEKLTDCYKGGERRRPASACCSFLTQAGVCVQDECLPTRTTRRVCWGCGAEPWCSSRWRTPGRNRLCSQGPQGPVVAEAPPTDENPG</sequence>
<evidence type="ECO:0000256" key="4">
    <source>
        <dbReference type="ARBA" id="ARBA00022533"/>
    </source>
</evidence>
<keyword evidence="3" id="KW-0963">Cytoplasm</keyword>
<dbReference type="GO" id="GO:0070095">
    <property type="term" value="F:fructose-6-phosphate binding"/>
    <property type="evidence" value="ECO:0007669"/>
    <property type="project" value="TreeGrafter"/>
</dbReference>
<evidence type="ECO:0000256" key="8">
    <source>
        <dbReference type="ARBA" id="ARBA00022777"/>
    </source>
</evidence>
<dbReference type="AlphaFoldDB" id="Q4SNL3"/>
<evidence type="ECO:0000256" key="2">
    <source>
        <dbReference type="ARBA" id="ARBA00004679"/>
    </source>
</evidence>
<dbReference type="EMBL" id="CAAE01014542">
    <property type="protein sequence ID" value="CAF97769.1"/>
    <property type="molecule type" value="Genomic_DNA"/>
</dbReference>
<evidence type="ECO:0000256" key="5">
    <source>
        <dbReference type="ARBA" id="ARBA00022679"/>
    </source>
</evidence>
<evidence type="ECO:0000256" key="1">
    <source>
        <dbReference type="ARBA" id="ARBA00001946"/>
    </source>
</evidence>
<comment type="cofactor">
    <cofactor evidence="1">
        <name>Mg(2+)</name>
        <dbReference type="ChEBI" id="CHEBI:18420"/>
    </cofactor>
</comment>
<dbReference type="InterPro" id="IPR000023">
    <property type="entry name" value="Phosphofructokinase_dom"/>
</dbReference>
<dbReference type="OrthoDB" id="537915at2759"/>
<evidence type="ECO:0000256" key="10">
    <source>
        <dbReference type="ARBA" id="ARBA00022842"/>
    </source>
</evidence>
<dbReference type="GO" id="GO:0030388">
    <property type="term" value="P:fructose 1,6-bisphosphate metabolic process"/>
    <property type="evidence" value="ECO:0007669"/>
    <property type="project" value="TreeGrafter"/>
</dbReference>
<dbReference type="GO" id="GO:0048029">
    <property type="term" value="F:monosaccharide binding"/>
    <property type="evidence" value="ECO:0007669"/>
    <property type="project" value="TreeGrafter"/>
</dbReference>
<evidence type="ECO:0000259" key="14">
    <source>
        <dbReference type="Pfam" id="PF00365"/>
    </source>
</evidence>
<keyword evidence="5" id="KW-0808">Transferase</keyword>
<dbReference type="PROSITE" id="PS00433">
    <property type="entry name" value="PHOSPHOFRUCTOKINASE"/>
    <property type="match status" value="2"/>
</dbReference>
<dbReference type="FunFam" id="3.40.50.460:FF:000003">
    <property type="entry name" value="ATP-dependent 6-phosphofructokinase"/>
    <property type="match status" value="1"/>
</dbReference>
<name>Q4SNL3_TETNG</name>
<keyword evidence="10" id="KW-0460">Magnesium</keyword>
<dbReference type="PANTHER" id="PTHR13697">
    <property type="entry name" value="PHOSPHOFRUCTOKINASE"/>
    <property type="match status" value="1"/>
</dbReference>